<proteinExistence type="predicted"/>
<keyword evidence="3" id="KW-1185">Reference proteome</keyword>
<evidence type="ECO:0000313" key="2">
    <source>
        <dbReference type="EnsemblPlants" id="TuG1812G0700000350.01.T01"/>
    </source>
</evidence>
<reference evidence="2" key="3">
    <citation type="submission" date="2022-06" db="UniProtKB">
        <authorList>
            <consortium name="EnsemblPlants"/>
        </authorList>
    </citation>
    <scope>IDENTIFICATION</scope>
</reference>
<dbReference type="AlphaFoldDB" id="A0A8R7QXM8"/>
<reference evidence="3" key="1">
    <citation type="journal article" date="2013" name="Nature">
        <title>Draft genome of the wheat A-genome progenitor Triticum urartu.</title>
        <authorList>
            <person name="Ling H.Q."/>
            <person name="Zhao S."/>
            <person name="Liu D."/>
            <person name="Wang J."/>
            <person name="Sun H."/>
            <person name="Zhang C."/>
            <person name="Fan H."/>
            <person name="Li D."/>
            <person name="Dong L."/>
            <person name="Tao Y."/>
            <person name="Gao C."/>
            <person name="Wu H."/>
            <person name="Li Y."/>
            <person name="Cui Y."/>
            <person name="Guo X."/>
            <person name="Zheng S."/>
            <person name="Wang B."/>
            <person name="Yu K."/>
            <person name="Liang Q."/>
            <person name="Yang W."/>
            <person name="Lou X."/>
            <person name="Chen J."/>
            <person name="Feng M."/>
            <person name="Jian J."/>
            <person name="Zhang X."/>
            <person name="Luo G."/>
            <person name="Jiang Y."/>
            <person name="Liu J."/>
            <person name="Wang Z."/>
            <person name="Sha Y."/>
            <person name="Zhang B."/>
            <person name="Wu H."/>
            <person name="Tang D."/>
            <person name="Shen Q."/>
            <person name="Xue P."/>
            <person name="Zou S."/>
            <person name="Wang X."/>
            <person name="Liu X."/>
            <person name="Wang F."/>
            <person name="Yang Y."/>
            <person name="An X."/>
            <person name="Dong Z."/>
            <person name="Zhang K."/>
            <person name="Zhang X."/>
            <person name="Luo M.C."/>
            <person name="Dvorak J."/>
            <person name="Tong Y."/>
            <person name="Wang J."/>
            <person name="Yang H."/>
            <person name="Li Z."/>
            <person name="Wang D."/>
            <person name="Zhang A."/>
            <person name="Wang J."/>
        </authorList>
    </citation>
    <scope>NUCLEOTIDE SEQUENCE</scope>
    <source>
        <strain evidence="3">cv. G1812</strain>
    </source>
</reference>
<protein>
    <submittedName>
        <fullName evidence="2">Uncharacterized protein</fullName>
    </submittedName>
</protein>
<evidence type="ECO:0000313" key="3">
    <source>
        <dbReference type="Proteomes" id="UP000015106"/>
    </source>
</evidence>
<accession>A0A8R7QXM8</accession>
<dbReference type="EnsemblPlants" id="TuG1812G0700000350.01.T01">
    <property type="protein sequence ID" value="TuG1812G0700000350.01.T01"/>
    <property type="gene ID" value="TuG1812G0700000350.01"/>
</dbReference>
<dbReference type="Gramene" id="TuG1812G0700000350.01.T01">
    <property type="protein sequence ID" value="TuG1812G0700000350.01.T01"/>
    <property type="gene ID" value="TuG1812G0700000350.01"/>
</dbReference>
<feature type="region of interest" description="Disordered" evidence="1">
    <location>
        <begin position="142"/>
        <end position="164"/>
    </location>
</feature>
<sequence>MWEWKMSMIAENGPSYIPVQGWGGTVSVGVLVQVAGARREERSSRRAHGDRAATTVASRDDRAKEYFNALHPRTMKAIYQKAEADFGDEYLPGVVCVAMTRRGRSDDLFGQRGEDARAAATRLGRRRLGLLLATGMSNWTTGRSLVEGPTGGGRGGGGACCRRRGRAAGRQGGAWRRL</sequence>
<feature type="compositionally biased region" description="Gly residues" evidence="1">
    <location>
        <begin position="149"/>
        <end position="159"/>
    </location>
</feature>
<name>A0A8R7QXM8_TRIUA</name>
<dbReference type="Proteomes" id="UP000015106">
    <property type="component" value="Chromosome 7"/>
</dbReference>
<organism evidence="2 3">
    <name type="scientific">Triticum urartu</name>
    <name type="common">Red wild einkorn</name>
    <name type="synonym">Crithodium urartu</name>
    <dbReference type="NCBI Taxonomy" id="4572"/>
    <lineage>
        <taxon>Eukaryota</taxon>
        <taxon>Viridiplantae</taxon>
        <taxon>Streptophyta</taxon>
        <taxon>Embryophyta</taxon>
        <taxon>Tracheophyta</taxon>
        <taxon>Spermatophyta</taxon>
        <taxon>Magnoliopsida</taxon>
        <taxon>Liliopsida</taxon>
        <taxon>Poales</taxon>
        <taxon>Poaceae</taxon>
        <taxon>BOP clade</taxon>
        <taxon>Pooideae</taxon>
        <taxon>Triticodae</taxon>
        <taxon>Triticeae</taxon>
        <taxon>Triticinae</taxon>
        <taxon>Triticum</taxon>
    </lineage>
</organism>
<evidence type="ECO:0000256" key="1">
    <source>
        <dbReference type="SAM" id="MobiDB-lite"/>
    </source>
</evidence>
<reference evidence="2" key="2">
    <citation type="submission" date="2018-03" db="EMBL/GenBank/DDBJ databases">
        <title>The Triticum urartu genome reveals the dynamic nature of wheat genome evolution.</title>
        <authorList>
            <person name="Ling H."/>
            <person name="Ma B."/>
            <person name="Shi X."/>
            <person name="Liu H."/>
            <person name="Dong L."/>
            <person name="Sun H."/>
            <person name="Cao Y."/>
            <person name="Gao Q."/>
            <person name="Zheng S."/>
            <person name="Li Y."/>
            <person name="Yu Y."/>
            <person name="Du H."/>
            <person name="Qi M."/>
            <person name="Li Y."/>
            <person name="Yu H."/>
            <person name="Cui Y."/>
            <person name="Wang N."/>
            <person name="Chen C."/>
            <person name="Wu H."/>
            <person name="Zhao Y."/>
            <person name="Zhang J."/>
            <person name="Li Y."/>
            <person name="Zhou W."/>
            <person name="Zhang B."/>
            <person name="Hu W."/>
            <person name="Eijk M."/>
            <person name="Tang J."/>
            <person name="Witsenboer H."/>
            <person name="Zhao S."/>
            <person name="Li Z."/>
            <person name="Zhang A."/>
            <person name="Wang D."/>
            <person name="Liang C."/>
        </authorList>
    </citation>
    <scope>NUCLEOTIDE SEQUENCE [LARGE SCALE GENOMIC DNA]</scope>
    <source>
        <strain evidence="2">cv. G1812</strain>
    </source>
</reference>